<sequence>EEVPLEEVTKVKPHDVGNYHTPLIGTTVKTHSSNISSTSNHRKTTIQSHTLTEKPNTVNYTKVFKKSMSYIDLKKRNRDPFTHK</sequence>
<comment type="caution">
    <text evidence="1">The sequence shown here is derived from an EMBL/GenBank/DDBJ whole genome shotgun (WGS) entry which is preliminary data.</text>
</comment>
<protein>
    <submittedName>
        <fullName evidence="1">Uncharacterized protein</fullName>
    </submittedName>
</protein>
<evidence type="ECO:0000313" key="1">
    <source>
        <dbReference type="EMBL" id="KAJ8916070.1"/>
    </source>
</evidence>
<reference evidence="1 2" key="1">
    <citation type="journal article" date="2023" name="Insect Mol. Biol.">
        <title>Genome sequencing provides insights into the evolution of gene families encoding plant cell wall-degrading enzymes in longhorned beetles.</title>
        <authorList>
            <person name="Shin N.R."/>
            <person name="Okamura Y."/>
            <person name="Kirsch R."/>
            <person name="Pauchet Y."/>
        </authorList>
    </citation>
    <scope>NUCLEOTIDE SEQUENCE [LARGE SCALE GENOMIC DNA]</scope>
    <source>
        <strain evidence="1">EAD_L_NR</strain>
    </source>
</reference>
<feature type="non-terminal residue" evidence="1">
    <location>
        <position position="1"/>
    </location>
</feature>
<dbReference type="AlphaFoldDB" id="A0AAV8VQE9"/>
<proteinExistence type="predicted"/>
<accession>A0AAV8VQE9</accession>
<name>A0AAV8VQE9_9CUCU</name>
<organism evidence="1 2">
    <name type="scientific">Exocentrus adspersus</name>
    <dbReference type="NCBI Taxonomy" id="1586481"/>
    <lineage>
        <taxon>Eukaryota</taxon>
        <taxon>Metazoa</taxon>
        <taxon>Ecdysozoa</taxon>
        <taxon>Arthropoda</taxon>
        <taxon>Hexapoda</taxon>
        <taxon>Insecta</taxon>
        <taxon>Pterygota</taxon>
        <taxon>Neoptera</taxon>
        <taxon>Endopterygota</taxon>
        <taxon>Coleoptera</taxon>
        <taxon>Polyphaga</taxon>
        <taxon>Cucujiformia</taxon>
        <taxon>Chrysomeloidea</taxon>
        <taxon>Cerambycidae</taxon>
        <taxon>Lamiinae</taxon>
        <taxon>Acanthocinini</taxon>
        <taxon>Exocentrus</taxon>
    </lineage>
</organism>
<dbReference type="Proteomes" id="UP001159042">
    <property type="component" value="Unassembled WGS sequence"/>
</dbReference>
<evidence type="ECO:0000313" key="2">
    <source>
        <dbReference type="Proteomes" id="UP001159042"/>
    </source>
</evidence>
<gene>
    <name evidence="1" type="ORF">NQ315_010938</name>
</gene>
<dbReference type="EMBL" id="JANEYG010000046">
    <property type="protein sequence ID" value="KAJ8916070.1"/>
    <property type="molecule type" value="Genomic_DNA"/>
</dbReference>
<keyword evidence="2" id="KW-1185">Reference proteome</keyword>